<dbReference type="InterPro" id="IPR027512">
    <property type="entry name" value="EIF3A"/>
</dbReference>
<reference evidence="11" key="2">
    <citation type="submission" date="2012-08" db="EMBL/GenBank/DDBJ databases">
        <title>Genome sequence of Kazachstania naganishii.</title>
        <authorList>
            <person name="Gordon J.L."/>
            <person name="Armisen D."/>
            <person name="Proux-Wera E."/>
            <person name="OhEigeartaigh S.S."/>
            <person name="Byrne K.P."/>
            <person name="Wolfe K.H."/>
        </authorList>
    </citation>
    <scope>NUCLEOTIDE SEQUENCE [LARGE SCALE GENOMIC DNA]</scope>
    <source>
        <strain evidence="11">ATCC MYA-139 / BCRC 22969 / CBS 8797 / CCRC 22969 / KCTC 17520 / NBRC 10181 / NCYC 3082</strain>
    </source>
</reference>
<organism evidence="10 11">
    <name type="scientific">Huiozyma naganishii (strain ATCC MYA-139 / BCRC 22969 / CBS 8797 / KCTC 17520 / NBRC 10181 / NCYC 3082 / Yp74L-3)</name>
    <name type="common">Yeast</name>
    <name type="synonym">Kazachstania naganishii</name>
    <dbReference type="NCBI Taxonomy" id="1071383"/>
    <lineage>
        <taxon>Eukaryota</taxon>
        <taxon>Fungi</taxon>
        <taxon>Dikarya</taxon>
        <taxon>Ascomycota</taxon>
        <taxon>Saccharomycotina</taxon>
        <taxon>Saccharomycetes</taxon>
        <taxon>Saccharomycetales</taxon>
        <taxon>Saccharomycetaceae</taxon>
        <taxon>Huiozyma</taxon>
    </lineage>
</organism>
<dbReference type="PROSITE" id="PS50250">
    <property type="entry name" value="PCI"/>
    <property type="match status" value="1"/>
</dbReference>
<dbReference type="RefSeq" id="XP_022466556.1">
    <property type="nucleotide sequence ID" value="XM_022610240.1"/>
</dbReference>
<dbReference type="GO" id="GO:0071540">
    <property type="term" value="C:eukaryotic translation initiation factor 3 complex, eIF3e"/>
    <property type="evidence" value="ECO:0007669"/>
    <property type="project" value="TreeGrafter"/>
</dbReference>
<keyword evidence="11" id="KW-1185">Reference proteome</keyword>
<feature type="compositionally biased region" description="Acidic residues" evidence="8">
    <location>
        <begin position="498"/>
        <end position="515"/>
    </location>
</feature>
<feature type="compositionally biased region" description="Low complexity" evidence="8">
    <location>
        <begin position="959"/>
        <end position="969"/>
    </location>
</feature>
<comment type="subcellular location">
    <subcellularLocation>
        <location evidence="1 7">Cytoplasm</location>
    </subcellularLocation>
</comment>
<evidence type="ECO:0000256" key="8">
    <source>
        <dbReference type="SAM" id="MobiDB-lite"/>
    </source>
</evidence>
<dbReference type="STRING" id="1071383.J7SAM8"/>
<evidence type="ECO:0000256" key="5">
    <source>
        <dbReference type="ARBA" id="ARBA00022917"/>
    </source>
</evidence>
<evidence type="ECO:0000256" key="4">
    <source>
        <dbReference type="ARBA" id="ARBA00022884"/>
    </source>
</evidence>
<evidence type="ECO:0000256" key="3">
    <source>
        <dbReference type="ARBA" id="ARBA00022540"/>
    </source>
</evidence>
<dbReference type="GO" id="GO:0002188">
    <property type="term" value="P:translation reinitiation"/>
    <property type="evidence" value="ECO:0007669"/>
    <property type="project" value="EnsemblFungi"/>
</dbReference>
<evidence type="ECO:0000256" key="6">
    <source>
        <dbReference type="ARBA" id="ARBA00023054"/>
    </source>
</evidence>
<keyword evidence="3 7" id="KW-0396">Initiation factor</keyword>
<dbReference type="OMA" id="EHITNKR"/>
<dbReference type="InterPro" id="IPR000717">
    <property type="entry name" value="PCI_dom"/>
</dbReference>
<comment type="similarity">
    <text evidence="7">Belongs to the eIF-3 subunit A family.</text>
</comment>
<dbReference type="Pfam" id="PF22591">
    <property type="entry name" value="eIF3a_PCI_TPR-like"/>
    <property type="match status" value="1"/>
</dbReference>
<dbReference type="PANTHER" id="PTHR14005">
    <property type="entry name" value="EUKARYOTIC TRANSLATION INITIATION FACTOR 3, THETA SUBUNIT"/>
    <property type="match status" value="1"/>
</dbReference>
<reference evidence="10 11" key="1">
    <citation type="journal article" date="2011" name="Proc. Natl. Acad. Sci. U.S.A.">
        <title>Evolutionary erosion of yeast sex chromosomes by mating-type switching accidents.</title>
        <authorList>
            <person name="Gordon J.L."/>
            <person name="Armisen D."/>
            <person name="Proux-Wera E."/>
            <person name="Oheigeartaigh S.S."/>
            <person name="Byrne K.P."/>
            <person name="Wolfe K.H."/>
        </authorList>
    </citation>
    <scope>NUCLEOTIDE SEQUENCE [LARGE SCALE GENOMIC DNA]</scope>
    <source>
        <strain evidence="11">ATCC MYA-139 / BCRC 22969 / CBS 8797 / CCRC 22969 / KCTC 17520 / NBRC 10181 / NCYC 3082</strain>
    </source>
</reference>
<feature type="compositionally biased region" description="Basic and acidic residues" evidence="8">
    <location>
        <begin position="876"/>
        <end position="909"/>
    </location>
</feature>
<dbReference type="GO" id="GO:0033290">
    <property type="term" value="C:eukaryotic 48S preinitiation complex"/>
    <property type="evidence" value="ECO:0007669"/>
    <property type="project" value="UniProtKB-UniRule"/>
</dbReference>
<feature type="region of interest" description="Disordered" evidence="8">
    <location>
        <begin position="831"/>
        <end position="988"/>
    </location>
</feature>
<dbReference type="GO" id="GO:0043614">
    <property type="term" value="C:multi-eIF complex"/>
    <property type="evidence" value="ECO:0007669"/>
    <property type="project" value="EnsemblFungi"/>
</dbReference>
<feature type="compositionally biased region" description="Basic and acidic residues" evidence="8">
    <location>
        <begin position="586"/>
        <end position="606"/>
    </location>
</feature>
<keyword evidence="5 7" id="KW-0648">Protein biosynthesis</keyword>
<evidence type="ECO:0000256" key="1">
    <source>
        <dbReference type="ARBA" id="ARBA00004496"/>
    </source>
</evidence>
<keyword evidence="6" id="KW-0175">Coiled coil</keyword>
<evidence type="ECO:0000259" key="9">
    <source>
        <dbReference type="PROSITE" id="PS50250"/>
    </source>
</evidence>
<dbReference type="GO" id="GO:0003743">
    <property type="term" value="F:translation initiation factor activity"/>
    <property type="evidence" value="ECO:0007669"/>
    <property type="project" value="UniProtKB-UniRule"/>
</dbReference>
<keyword evidence="4 7" id="KW-0694">RNA-binding</keyword>
<comment type="function">
    <text evidence="7">RNA-binding component of the eukaryotic translation initiation factor 3 (eIF-3) complex, which is involved in protein synthesis of a specialized repertoire of mRNAs and, together with other initiation factors, stimulates binding of mRNA and methionyl-tRNAi to the 40S ribosome. The eIF-3 complex specifically targets and initiates translation of a subset of mRNAs involved in cell proliferation.</text>
</comment>
<feature type="region of interest" description="Disordered" evidence="8">
    <location>
        <begin position="498"/>
        <end position="532"/>
    </location>
</feature>
<keyword evidence="2 7" id="KW-0963">Cytoplasm</keyword>
<evidence type="ECO:0000313" key="10">
    <source>
        <dbReference type="EMBL" id="CCK72311.1"/>
    </source>
</evidence>
<dbReference type="OrthoDB" id="18884at2759"/>
<feature type="compositionally biased region" description="Basic and acidic residues" evidence="8">
    <location>
        <begin position="974"/>
        <end position="988"/>
    </location>
</feature>
<dbReference type="Gene3D" id="4.10.860.10">
    <property type="entry name" value="UVR domain"/>
    <property type="match status" value="1"/>
</dbReference>
<dbReference type="GO" id="GO:0071541">
    <property type="term" value="C:eukaryotic translation initiation factor 3 complex, eIF3m"/>
    <property type="evidence" value="ECO:0007669"/>
    <property type="project" value="TreeGrafter"/>
</dbReference>
<dbReference type="GO" id="GO:0016282">
    <property type="term" value="C:eukaryotic 43S preinitiation complex"/>
    <property type="evidence" value="ECO:0007669"/>
    <property type="project" value="UniProtKB-UniRule"/>
</dbReference>
<dbReference type="SMART" id="SM00088">
    <property type="entry name" value="PINT"/>
    <property type="match status" value="1"/>
</dbReference>
<sequence length="988" mass="113502">MAPPPFRPDNAIKRAEELISVGNNQAALQSLYDFVTARRIRWVPPTAVEPVVFKFLELGVDLKKGRLIKDCLHQYKKLVQGSPEGLVSVGVVARKFIDVIETKISGEQAKEDQKQEDDDDLEGGVTPENLLTSVYQEDQSVGGFNDESITTWMRFTWDSYRTVLDLLRNNSQLEITYSGVVNRTMQFCLKHNRKNEFRRLADMLRQHLDAANYQQSKNGTNIVDLSDADTLQRYLDQRFQLVNISVKLELWHEAFRAVEDVYHLKKMSQRPTKTPILATYYQNLAKMFFVSGDQALHTVAWNKFFQLYKTNPKATEEKFTTYATTIFLSALAIKLDVLPSVGYDPQLRLYRLLEIESKPVRQNIIDSLREDEYYAKIDEDVKELYRLVECEFSVDTIKSDLAKVLPKLTAKPFFAQYSDQIRDVIVRKVFVAASTKSQIANIDELYALAALPEPMNLSHWDTEKALLQAAVEDYVSFTIDHETNTVNFVADPLESFVEESISEGEEEEEEEEDEETAKNDKEGEEGEGQAEPVVIVTRNSYIRNKLSQLSEVLHEVESFQSGSYMEKVKLARENLIEQTKNAIETTKRNAEERAKKSQEQKQKYMEENALSSEQQAEEKRLRILEERTAREAKLAEENRLRMVEKKKRELQTLKQNVAKTLIEEVNAKGHVYIDPAEATRVDLKDLRQMIVAQLSKDKAELDERMTAALKKLDYTERALRKVELPMLKKEADTMKEADLAKYNAMKAKIIESAKQEHEAKLEERSRLVSVYDDYKSLKERLLAEKEAEIGEARRVQMAKFEEAKAARIAEVREKRYKEAVAKRQQELIEEQRKDRMARQEEVARKQREIEAELERKSSQNKTAARIPVASSIVHKTNTDLDEVARKQREIEEQIEKRSAMSRAPARESATRAPATRAPLVKKTQAEFDEIARKQREMEAAIEARLSGAKPSAPTPTPPSSASGPPSGAPQKLSFAEKMRLRRQQEQQK</sequence>
<dbReference type="HAMAP" id="MF_03000">
    <property type="entry name" value="eIF3a"/>
    <property type="match status" value="1"/>
</dbReference>
<feature type="domain" description="PCI" evidence="9">
    <location>
        <begin position="296"/>
        <end position="493"/>
    </location>
</feature>
<feature type="compositionally biased region" description="Basic and acidic residues" evidence="8">
    <location>
        <begin position="831"/>
        <end position="857"/>
    </location>
</feature>
<dbReference type="FunFam" id="4.10.860.10:FF:000001">
    <property type="entry name" value="Eukaryotic translation initiation factor 3 subunit A"/>
    <property type="match status" value="1"/>
</dbReference>
<dbReference type="GeneID" id="34528066"/>
<dbReference type="GO" id="GO:0001732">
    <property type="term" value="P:formation of cytoplasmic translation initiation complex"/>
    <property type="evidence" value="ECO:0007669"/>
    <property type="project" value="UniProtKB-UniRule"/>
</dbReference>
<evidence type="ECO:0000256" key="7">
    <source>
        <dbReference type="HAMAP-Rule" id="MF_03000"/>
    </source>
</evidence>
<dbReference type="GO" id="GO:0010494">
    <property type="term" value="C:cytoplasmic stress granule"/>
    <property type="evidence" value="ECO:0007669"/>
    <property type="project" value="EnsemblFungi"/>
</dbReference>
<evidence type="ECO:0000256" key="2">
    <source>
        <dbReference type="ARBA" id="ARBA00022490"/>
    </source>
</evidence>
<dbReference type="KEGG" id="kng:KNAG_0J02310"/>
<proteinExistence type="inferred from homology"/>
<dbReference type="Gene3D" id="1.25.40.860">
    <property type="match status" value="1"/>
</dbReference>
<gene>
    <name evidence="10" type="primary">KNAG0J02310</name>
    <name evidence="7" type="synonym">TIF32</name>
    <name evidence="10" type="ordered locus">KNAG_0J02310</name>
</gene>
<protein>
    <recommendedName>
        <fullName evidence="7">Eukaryotic translation initiation factor 3 subunit A</fullName>
        <shortName evidence="7">eIF3a</shortName>
    </recommendedName>
    <alternativeName>
        <fullName evidence="7">Eukaryotic translation initiation factor 3 110 kDa subunit homolog</fullName>
        <shortName evidence="7">eIF3 p110</shortName>
    </alternativeName>
    <alternativeName>
        <fullName evidence="7">Translation initiation factor eIF3, p110 subunit homolog</fullName>
    </alternativeName>
</protein>
<dbReference type="InterPro" id="IPR054711">
    <property type="entry name" value="eIF3a_PCI_TPR-like"/>
</dbReference>
<dbReference type="HOGENOM" id="CLU_002096_2_1_1"/>
<feature type="compositionally biased region" description="Basic and acidic residues" evidence="8">
    <location>
        <begin position="923"/>
        <end position="938"/>
    </location>
</feature>
<evidence type="ECO:0000313" key="11">
    <source>
        <dbReference type="Proteomes" id="UP000006310"/>
    </source>
</evidence>
<accession>J7SAM8</accession>
<dbReference type="GO" id="GO:0000131">
    <property type="term" value="C:incipient cellular bud site"/>
    <property type="evidence" value="ECO:0007669"/>
    <property type="project" value="EnsemblFungi"/>
</dbReference>
<dbReference type="EMBL" id="HE978323">
    <property type="protein sequence ID" value="CCK72311.1"/>
    <property type="molecule type" value="Genomic_DNA"/>
</dbReference>
<name>J7SAM8_HUIN7</name>
<dbReference type="PANTHER" id="PTHR14005:SF0">
    <property type="entry name" value="EUKARYOTIC TRANSLATION INITIATION FACTOR 3 SUBUNIT A"/>
    <property type="match status" value="1"/>
</dbReference>
<dbReference type="eggNOG" id="KOG2072">
    <property type="taxonomic scope" value="Eukaryota"/>
</dbReference>
<comment type="subunit">
    <text evidence="7">Component of the eukaryotic translation initiation factor 3 (eIF-3) complex.</text>
</comment>
<feature type="region of interest" description="Disordered" evidence="8">
    <location>
        <begin position="586"/>
        <end position="616"/>
    </location>
</feature>
<dbReference type="Proteomes" id="UP000006310">
    <property type="component" value="Chromosome 10"/>
</dbReference>
<dbReference type="AlphaFoldDB" id="J7SAM8"/>
<dbReference type="GO" id="GO:0003729">
    <property type="term" value="F:mRNA binding"/>
    <property type="evidence" value="ECO:0007669"/>
    <property type="project" value="TreeGrafter"/>
</dbReference>